<feature type="compositionally biased region" description="Gly residues" evidence="19">
    <location>
        <begin position="1232"/>
        <end position="1244"/>
    </location>
</feature>
<dbReference type="PANTHER" id="PTHR47931">
    <property type="entry name" value="OS01G0228400 PROTEIN"/>
    <property type="match status" value="1"/>
</dbReference>
<dbReference type="GO" id="GO:0004252">
    <property type="term" value="F:serine-type endopeptidase activity"/>
    <property type="evidence" value="ECO:0007669"/>
    <property type="project" value="InterPro"/>
</dbReference>
<gene>
    <name evidence="22" type="ORF">LITE_LOCUS51790</name>
</gene>
<evidence type="ECO:0000256" key="7">
    <source>
        <dbReference type="ARBA" id="ARBA00022640"/>
    </source>
</evidence>
<dbReference type="SUPFAM" id="SSF51306">
    <property type="entry name" value="LexA/Signal peptidase"/>
    <property type="match status" value="1"/>
</dbReference>
<keyword evidence="6" id="KW-0436">Ligase</keyword>
<dbReference type="NCBIfam" id="TIGR02227">
    <property type="entry name" value="sigpep_I_bact"/>
    <property type="match status" value="1"/>
</dbReference>
<evidence type="ECO:0000259" key="20">
    <source>
        <dbReference type="Pfam" id="PF01171"/>
    </source>
</evidence>
<evidence type="ECO:0000256" key="19">
    <source>
        <dbReference type="SAM" id="MobiDB-lite"/>
    </source>
</evidence>
<dbReference type="Pfam" id="PF13812">
    <property type="entry name" value="PPR_3"/>
    <property type="match status" value="2"/>
</dbReference>
<dbReference type="InterPro" id="IPR011063">
    <property type="entry name" value="TilS/TtcA_N"/>
</dbReference>
<feature type="repeat" description="PPR" evidence="18">
    <location>
        <begin position="785"/>
        <end position="819"/>
    </location>
</feature>
<dbReference type="InterPro" id="IPR014729">
    <property type="entry name" value="Rossmann-like_a/b/a_fold"/>
</dbReference>
<comment type="similarity">
    <text evidence="4">Belongs to the peptidase S26 family.</text>
</comment>
<dbReference type="FunFam" id="2.10.109.10:FF:000012">
    <property type="entry name" value="Peptidase/ serine-type peptidase"/>
    <property type="match status" value="1"/>
</dbReference>
<evidence type="ECO:0000259" key="21">
    <source>
        <dbReference type="Pfam" id="PF10502"/>
    </source>
</evidence>
<dbReference type="GO" id="GO:0016020">
    <property type="term" value="C:membrane"/>
    <property type="evidence" value="ECO:0007669"/>
    <property type="project" value="UniProtKB-SubCell"/>
</dbReference>
<feature type="active site" evidence="17">
    <location>
        <position position="1346"/>
    </location>
</feature>
<proteinExistence type="inferred from homology"/>
<reference evidence="22" key="1">
    <citation type="submission" date="2022-08" db="EMBL/GenBank/DDBJ databases">
        <authorList>
            <person name="Gutierrez-Valencia J."/>
        </authorList>
    </citation>
    <scope>NUCLEOTIDE SEQUENCE</scope>
</reference>
<keyword evidence="23" id="KW-1185">Reference proteome</keyword>
<dbReference type="PROSITE" id="PS51375">
    <property type="entry name" value="PPR"/>
    <property type="match status" value="11"/>
</dbReference>
<feature type="repeat" description="PPR" evidence="18">
    <location>
        <begin position="890"/>
        <end position="924"/>
    </location>
</feature>
<dbReference type="HAMAP" id="MF_01161">
    <property type="entry name" value="tRNA_Ile_lys_synt"/>
    <property type="match status" value="1"/>
</dbReference>
<evidence type="ECO:0000256" key="16">
    <source>
        <dbReference type="ARBA" id="ARBA00048539"/>
    </source>
</evidence>
<sequence length="1458" mass="161250">MAGAGLGFSSSLSAQSRATAGIMVRIPVPLLKRRKLKFAGLNEVFRIRVAGCGVSSTRLYNCGSCAAEERVSVDMERYKEAFGRRMAVAGLKPHHSIAVGVSGGPDSMALCLLTAAWKTDGPYAASQSDGYVDGLLAIIVDHRLRAESKEEAHIVSRRVSKMGIRCEIAECNWSDGKPKQGHLQEAARDMRYQIFQKVCIQHQIDVLLIAHHADDQAELLILRLSRGSGVLGLAGMAFASQLFSTSTVLHNEGSNNKGLLLVRPLLHFSKEDMYKICQASNQDWVEDPTNRSPAYARNRIRMSLGNLSSYTFQSEIQELISSCRKTRAYVDHMSNELIDQAVNIMDQGYAVIDLMVLSPSKVPDMCLSKFIALVLQTSFTVAGCYLCPSPGSRGTKLLVCCSVNCHLPSTIEVNNSDFDREQKQYPSMLDEIIAEGKSYVDQFVPDVVDVKFLDMTCQSVLAEAKRIGIISESTHNNITLLERNETKYFKPENKVHLEQEIIENPSTSASESELLHPGKACYFMDRFMVTWNERPLSYCSSLVIDHRTAAEVRYMAESDWLYLAKLARCNMQLPDHELAAIMPRALPKLQQVVSYQPCNSTPFFILPPPSFCPIQQDRFRPISSNSRVQSSCPFCTGKNDSCQIVRSRTKLMNIMIKRRKPKEAESIFDGLMEDGHKPNLLTYTTLVAALTRQRRFKSILSLISKVEENGMKPDSILFNSIINAFSESGNVKDAMGIFQKMKSSGCKPTTSTVNTLIKAYGNAGQPEQASELLESLLKEEDVKPNERTYNILVRAWCNKRNIDEAWNVVDKMVAFGLKPDAVTFNILARAYAEISMTSRAEDLLSEMQRNGLAPNERTCGIIVNGYCNEGNMVEASRFVYRMEKLGVHPNLIVFNCLIKGFVDNLDKDGVEEALDAMEDYGIKPDVVTFSTIMDAWGSAGIMDQCLEIFNDMLKAGIEPDIHAFSILAKGYVRAGDPEKAQSVLASMGHYSVRPNVVICTTIISGWCSAGEMDAAMEVYERMCEIGISPNLKTFETLIWGYGEARQPWKAQELLQVMEEKGVSPGKSTMQLVSDAWLAVGLTSEGKRIVAEGEGDEAANSKVAVDTREEEMPKDPDLSASYSKVLEVPGDVLKGPNGSSSPVVKMRSQMILKDPRSSSEALSPSLKSMFFFRASAAHRRLSIPNFTPTHVKFPVEDRDFRRRLVPSARLRRPTTCYGVKGSKNASAVDSSSSGGGGDGGGGGGGGDDDGSEGKSSGLLPEWLNFSLDDAKTVAAAVAISLAFRTFVAEPRFIPSLSMYPTFDVGDRIVAEKVTYRFREPCTNDIVIFKAPPVLQKAGYTDEDVFIKRIIAKEGDIVEVRDGKVIVNGVERDEKFIYEKPSYNMKPIKVPENYVFVMGDNRNNSYDSHVWGPLPAENILGRSVVRYWPPYRIGSTASETNCSADKLESISVRAPAIKSD</sequence>
<dbReference type="GO" id="GO:0009003">
    <property type="term" value="F:signal peptidase activity"/>
    <property type="evidence" value="ECO:0007669"/>
    <property type="project" value="UniProtKB-EC"/>
</dbReference>
<keyword evidence="10" id="KW-0677">Repeat</keyword>
<keyword evidence="9" id="KW-0819">tRNA processing</keyword>
<evidence type="ECO:0000256" key="5">
    <source>
        <dbReference type="ARBA" id="ARBA00022528"/>
    </source>
</evidence>
<evidence type="ECO:0000256" key="2">
    <source>
        <dbReference type="ARBA" id="ARBA00004229"/>
    </source>
</evidence>
<organism evidence="22 23">
    <name type="scientific">Linum tenue</name>
    <dbReference type="NCBI Taxonomy" id="586396"/>
    <lineage>
        <taxon>Eukaryota</taxon>
        <taxon>Viridiplantae</taxon>
        <taxon>Streptophyta</taxon>
        <taxon>Embryophyta</taxon>
        <taxon>Tracheophyta</taxon>
        <taxon>Spermatophyta</taxon>
        <taxon>Magnoliopsida</taxon>
        <taxon>eudicotyledons</taxon>
        <taxon>Gunneridae</taxon>
        <taxon>Pentapetalae</taxon>
        <taxon>rosids</taxon>
        <taxon>fabids</taxon>
        <taxon>Malpighiales</taxon>
        <taxon>Linaceae</taxon>
        <taxon>Linum</taxon>
    </lineage>
</organism>
<evidence type="ECO:0000256" key="6">
    <source>
        <dbReference type="ARBA" id="ARBA00022598"/>
    </source>
</evidence>
<keyword evidence="14" id="KW-0809">Transit peptide</keyword>
<evidence type="ECO:0000256" key="11">
    <source>
        <dbReference type="ARBA" id="ARBA00022741"/>
    </source>
</evidence>
<evidence type="ECO:0000256" key="9">
    <source>
        <dbReference type="ARBA" id="ARBA00022694"/>
    </source>
</evidence>
<feature type="compositionally biased region" description="Basic and acidic residues" evidence="19">
    <location>
        <begin position="1104"/>
        <end position="1116"/>
    </location>
</feature>
<dbReference type="PROSITE" id="PS00501">
    <property type="entry name" value="SPASE_I_1"/>
    <property type="match status" value="1"/>
</dbReference>
<feature type="domain" description="Peptidase S26" evidence="21">
    <location>
        <begin position="1269"/>
        <end position="1426"/>
    </location>
</feature>
<dbReference type="PROSITE" id="PS00761">
    <property type="entry name" value="SPASE_I_3"/>
    <property type="match status" value="1"/>
</dbReference>
<evidence type="ECO:0000256" key="1">
    <source>
        <dbReference type="ARBA" id="ARBA00000677"/>
    </source>
</evidence>
<dbReference type="Gene3D" id="2.10.109.10">
    <property type="entry name" value="Umud Fragment, subunit A"/>
    <property type="match status" value="1"/>
</dbReference>
<evidence type="ECO:0000313" key="22">
    <source>
        <dbReference type="EMBL" id="CAI0628864.1"/>
    </source>
</evidence>
<dbReference type="InterPro" id="IPR019533">
    <property type="entry name" value="Peptidase_S26"/>
</dbReference>
<dbReference type="GO" id="GO:0009534">
    <property type="term" value="C:chloroplast thylakoid"/>
    <property type="evidence" value="ECO:0007669"/>
    <property type="project" value="UniProtKB-ARBA"/>
</dbReference>
<evidence type="ECO:0000256" key="15">
    <source>
        <dbReference type="ARBA" id="ARBA00023136"/>
    </source>
</evidence>
<evidence type="ECO:0000256" key="14">
    <source>
        <dbReference type="ARBA" id="ARBA00022946"/>
    </source>
</evidence>
<dbReference type="Pfam" id="PF10502">
    <property type="entry name" value="Peptidase_S26"/>
    <property type="match status" value="1"/>
</dbReference>
<feature type="repeat" description="PPR" evidence="18">
    <location>
        <begin position="714"/>
        <end position="748"/>
    </location>
</feature>
<keyword evidence="11" id="KW-0547">Nucleotide-binding</keyword>
<dbReference type="InterPro" id="IPR036286">
    <property type="entry name" value="LexA/Signal_pep-like_sf"/>
</dbReference>
<dbReference type="Pfam" id="PF13041">
    <property type="entry name" value="PPR_2"/>
    <property type="match status" value="3"/>
</dbReference>
<accession>A0AAV0S6K5</accession>
<feature type="repeat" description="PPR" evidence="18">
    <location>
        <begin position="679"/>
        <end position="713"/>
    </location>
</feature>
<evidence type="ECO:0000256" key="13">
    <source>
        <dbReference type="ARBA" id="ARBA00022840"/>
    </source>
</evidence>
<keyword evidence="12" id="KW-0378">Hydrolase</keyword>
<feature type="region of interest" description="Disordered" evidence="19">
    <location>
        <begin position="1214"/>
        <end position="1253"/>
    </location>
</feature>
<dbReference type="NCBIfam" id="TIGR02432">
    <property type="entry name" value="lysidine_TilS_N"/>
    <property type="match status" value="1"/>
</dbReference>
<dbReference type="InterPro" id="IPR000223">
    <property type="entry name" value="Pept_S26A_signal_pept_1"/>
</dbReference>
<evidence type="ECO:0000256" key="12">
    <source>
        <dbReference type="ARBA" id="ARBA00022801"/>
    </source>
</evidence>
<keyword evidence="7" id="KW-0934">Plastid</keyword>
<protein>
    <recommendedName>
        <fullName evidence="24">tRNA(Ile)-lysidine synthetase</fullName>
    </recommendedName>
</protein>
<evidence type="ECO:0000256" key="4">
    <source>
        <dbReference type="ARBA" id="ARBA00009370"/>
    </source>
</evidence>
<keyword evidence="8" id="KW-0645">Protease</keyword>
<evidence type="ECO:0000256" key="8">
    <source>
        <dbReference type="ARBA" id="ARBA00022670"/>
    </source>
</evidence>
<comment type="caution">
    <text evidence="22">The sequence shown here is derived from an EMBL/GenBank/DDBJ whole genome shotgun (WGS) entry which is preliminary data.</text>
</comment>
<dbReference type="Gene3D" id="1.25.40.10">
    <property type="entry name" value="Tetratricopeptide repeat domain"/>
    <property type="match status" value="3"/>
</dbReference>
<comment type="catalytic activity">
    <reaction evidence="16">
        <text>cytidine(34) in tRNA(Ile2) + L-lysine + ATP = lysidine(34) in tRNA(Ile2) + AMP + diphosphate + H(+)</text>
        <dbReference type="Rhea" id="RHEA:43744"/>
        <dbReference type="Rhea" id="RHEA-COMP:10625"/>
        <dbReference type="Rhea" id="RHEA-COMP:10670"/>
        <dbReference type="ChEBI" id="CHEBI:15378"/>
        <dbReference type="ChEBI" id="CHEBI:30616"/>
        <dbReference type="ChEBI" id="CHEBI:32551"/>
        <dbReference type="ChEBI" id="CHEBI:33019"/>
        <dbReference type="ChEBI" id="CHEBI:82748"/>
        <dbReference type="ChEBI" id="CHEBI:83665"/>
        <dbReference type="ChEBI" id="CHEBI:456215"/>
        <dbReference type="EC" id="6.3.4.19"/>
    </reaction>
</comment>
<dbReference type="InterPro" id="IPR012795">
    <property type="entry name" value="tRNA_Ile_lys_synt_N"/>
</dbReference>
<dbReference type="CDD" id="cd01992">
    <property type="entry name" value="TilS_N"/>
    <property type="match status" value="1"/>
</dbReference>
<dbReference type="PANTHER" id="PTHR47931:SF2">
    <property type="entry name" value="OS01G0228400 PROTEIN"/>
    <property type="match status" value="1"/>
</dbReference>
<feature type="repeat" description="PPR" evidence="18">
    <location>
        <begin position="960"/>
        <end position="994"/>
    </location>
</feature>
<comment type="catalytic activity">
    <reaction evidence="1">
        <text>Cleavage of hydrophobic, N-terminal signal or leader sequences from secreted and periplasmic proteins.</text>
        <dbReference type="EC" id="3.4.21.89"/>
    </reaction>
</comment>
<feature type="active site" evidence="17">
    <location>
        <position position="1296"/>
    </location>
</feature>
<keyword evidence="15" id="KW-0472">Membrane</keyword>
<feature type="repeat" description="PPR" evidence="18">
    <location>
        <begin position="995"/>
        <end position="1029"/>
    </location>
</feature>
<name>A0AAV0S6K5_9ROSI</name>
<feature type="domain" description="tRNA(Ile)-lysidine/2-thiocytidine synthase N-terminal" evidence="20">
    <location>
        <begin position="97"/>
        <end position="302"/>
    </location>
</feature>
<dbReference type="Pfam" id="PF01171">
    <property type="entry name" value="ATP_bind_3"/>
    <property type="match status" value="1"/>
</dbReference>
<dbReference type="InterPro" id="IPR002885">
    <property type="entry name" value="PPR_rpt"/>
</dbReference>
<dbReference type="CDD" id="cd06530">
    <property type="entry name" value="S26_SPase_I"/>
    <property type="match status" value="1"/>
</dbReference>
<evidence type="ECO:0008006" key="24">
    <source>
        <dbReference type="Google" id="ProtNLM"/>
    </source>
</evidence>
<dbReference type="GO" id="GO:0008033">
    <property type="term" value="P:tRNA processing"/>
    <property type="evidence" value="ECO:0007669"/>
    <property type="project" value="UniProtKB-KW"/>
</dbReference>
<dbReference type="SUPFAM" id="SSF52402">
    <property type="entry name" value="Adenine nucleotide alpha hydrolases-like"/>
    <property type="match status" value="1"/>
</dbReference>
<dbReference type="GO" id="GO:0006465">
    <property type="term" value="P:signal peptide processing"/>
    <property type="evidence" value="ECO:0007669"/>
    <property type="project" value="InterPro"/>
</dbReference>
<evidence type="ECO:0000256" key="17">
    <source>
        <dbReference type="PIRSR" id="PIRSR600223-1"/>
    </source>
</evidence>
<evidence type="ECO:0000256" key="18">
    <source>
        <dbReference type="PROSITE-ProRule" id="PRU00708"/>
    </source>
</evidence>
<evidence type="ECO:0000256" key="3">
    <source>
        <dbReference type="ARBA" id="ARBA00004370"/>
    </source>
</evidence>
<dbReference type="InterPro" id="IPR019758">
    <property type="entry name" value="Pept_S26A_signal_pept_1_CS"/>
</dbReference>
<evidence type="ECO:0000313" key="23">
    <source>
        <dbReference type="Proteomes" id="UP001154282"/>
    </source>
</evidence>
<keyword evidence="5" id="KW-0150">Chloroplast</keyword>
<dbReference type="Proteomes" id="UP001154282">
    <property type="component" value="Unassembled WGS sequence"/>
</dbReference>
<evidence type="ECO:0000256" key="10">
    <source>
        <dbReference type="ARBA" id="ARBA00022737"/>
    </source>
</evidence>
<dbReference type="GO" id="GO:0032267">
    <property type="term" value="F:tRNA(Ile)-lysidine synthase activity"/>
    <property type="evidence" value="ECO:0007669"/>
    <property type="project" value="UniProtKB-EC"/>
</dbReference>
<feature type="repeat" description="PPR" evidence="18">
    <location>
        <begin position="820"/>
        <end position="854"/>
    </location>
</feature>
<keyword evidence="13" id="KW-0067">ATP-binding</keyword>
<comment type="subcellular location">
    <subcellularLocation>
        <location evidence="3">Membrane</location>
    </subcellularLocation>
    <subcellularLocation>
        <location evidence="2">Plastid</location>
        <location evidence="2">Chloroplast</location>
    </subcellularLocation>
</comment>
<feature type="region of interest" description="Disordered" evidence="19">
    <location>
        <begin position="1093"/>
        <end position="1117"/>
    </location>
</feature>
<dbReference type="InterPro" id="IPR011990">
    <property type="entry name" value="TPR-like_helical_dom_sf"/>
</dbReference>
<feature type="repeat" description="PPR" evidence="18">
    <location>
        <begin position="855"/>
        <end position="889"/>
    </location>
</feature>
<feature type="repeat" description="PPR" evidence="18">
    <location>
        <begin position="1030"/>
        <end position="1064"/>
    </location>
</feature>
<dbReference type="InterPro" id="IPR019756">
    <property type="entry name" value="Pept_S26A_signal_pept_1_Ser-AS"/>
</dbReference>
<dbReference type="GO" id="GO:0005524">
    <property type="term" value="F:ATP binding"/>
    <property type="evidence" value="ECO:0007669"/>
    <property type="project" value="UniProtKB-KW"/>
</dbReference>
<dbReference type="InterPro" id="IPR012094">
    <property type="entry name" value="tRNA_Ile_lys_synt"/>
</dbReference>
<dbReference type="NCBIfam" id="TIGR00756">
    <property type="entry name" value="PPR"/>
    <property type="match status" value="9"/>
</dbReference>
<dbReference type="PRINTS" id="PR00727">
    <property type="entry name" value="LEADERPTASE"/>
</dbReference>
<dbReference type="EMBL" id="CAMGYJ010000011">
    <property type="protein sequence ID" value="CAI0628864.1"/>
    <property type="molecule type" value="Genomic_DNA"/>
</dbReference>
<feature type="repeat" description="PPR" evidence="18">
    <location>
        <begin position="749"/>
        <end position="784"/>
    </location>
</feature>
<feature type="repeat" description="PPR" evidence="18">
    <location>
        <begin position="925"/>
        <end position="959"/>
    </location>
</feature>
<dbReference type="Gene3D" id="3.40.50.620">
    <property type="entry name" value="HUPs"/>
    <property type="match status" value="1"/>
</dbReference>